<keyword evidence="3" id="KW-1133">Transmembrane helix</keyword>
<sequence>MRSRLKLRPFLMVFGLFLAIIILPLLLNMRTKSVDTKVSTAYTQGSFIKEIAPLAQKLSDSYGIKASIIIAHASLSSDYGSNLLAARYNNYTGTVAQVGQPKIALKTQSYENGQPLTIKQPYAVYTDWQDSLYDYVAEIKSGMWGKQLYNSLATAEDYVTAARALQKAGVRSDTNYADELISVIQQHNLTKYDK</sequence>
<comment type="similarity">
    <text evidence="1">Belongs to the glycosyl hydrolase 73 family.</text>
</comment>
<keyword evidence="2 5" id="KW-0378">Hydrolase</keyword>
<evidence type="ECO:0000313" key="6">
    <source>
        <dbReference type="Proteomes" id="UP001595901"/>
    </source>
</evidence>
<dbReference type="Gene3D" id="4.10.80.30">
    <property type="entry name" value="DNA polymerase, domain 6"/>
    <property type="match status" value="1"/>
</dbReference>
<proteinExistence type="inferred from homology"/>
<dbReference type="Proteomes" id="UP001595901">
    <property type="component" value="Unassembled WGS sequence"/>
</dbReference>
<dbReference type="RefSeq" id="WP_380431196.1">
    <property type="nucleotide sequence ID" value="NZ_JBHSAC010000042.1"/>
</dbReference>
<keyword evidence="6" id="KW-1185">Reference proteome</keyword>
<gene>
    <name evidence="5" type="ORF">ACFOSE_04765</name>
</gene>
<evidence type="ECO:0000256" key="3">
    <source>
        <dbReference type="SAM" id="Phobius"/>
    </source>
</evidence>
<dbReference type="Gene3D" id="1.10.530.10">
    <property type="match status" value="1"/>
</dbReference>
<dbReference type="PANTHER" id="PTHR33308:SF9">
    <property type="entry name" value="PEPTIDOGLYCAN HYDROLASE FLGJ"/>
    <property type="match status" value="1"/>
</dbReference>
<evidence type="ECO:0000259" key="4">
    <source>
        <dbReference type="SMART" id="SM00047"/>
    </source>
</evidence>
<dbReference type="GO" id="GO:0016787">
    <property type="term" value="F:hydrolase activity"/>
    <property type="evidence" value="ECO:0007669"/>
    <property type="project" value="UniProtKB-KW"/>
</dbReference>
<comment type="caution">
    <text evidence="5">The sequence shown here is derived from an EMBL/GenBank/DDBJ whole genome shotgun (WGS) entry which is preliminary data.</text>
</comment>
<evidence type="ECO:0000313" key="5">
    <source>
        <dbReference type="EMBL" id="MFC3932091.1"/>
    </source>
</evidence>
<dbReference type="SMART" id="SM00047">
    <property type="entry name" value="LYZ2"/>
    <property type="match status" value="1"/>
</dbReference>
<evidence type="ECO:0000256" key="1">
    <source>
        <dbReference type="ARBA" id="ARBA00010266"/>
    </source>
</evidence>
<accession>A0ABV8D1F0</accession>
<dbReference type="InterPro" id="IPR002901">
    <property type="entry name" value="MGlyc_endo_b_GlcNAc-like_dom"/>
</dbReference>
<evidence type="ECO:0000256" key="2">
    <source>
        <dbReference type="ARBA" id="ARBA00022801"/>
    </source>
</evidence>
<keyword evidence="3" id="KW-0812">Transmembrane</keyword>
<name>A0ABV8D1F0_9STRE</name>
<keyword evidence="3" id="KW-0472">Membrane</keyword>
<dbReference type="Pfam" id="PF01832">
    <property type="entry name" value="Glucosaminidase"/>
    <property type="match status" value="1"/>
</dbReference>
<feature type="domain" description="Mannosyl-glycoprotein endo-beta-N-acetylglucosamidase-like" evidence="4">
    <location>
        <begin position="35"/>
        <end position="193"/>
    </location>
</feature>
<protein>
    <submittedName>
        <fullName evidence="5">Glycoside hydrolase family 73 protein</fullName>
    </submittedName>
</protein>
<reference evidence="6" key="1">
    <citation type="journal article" date="2019" name="Int. J. Syst. Evol. Microbiol.">
        <title>The Global Catalogue of Microorganisms (GCM) 10K type strain sequencing project: providing services to taxonomists for standard genome sequencing and annotation.</title>
        <authorList>
            <consortium name="The Broad Institute Genomics Platform"/>
            <consortium name="The Broad Institute Genome Sequencing Center for Infectious Disease"/>
            <person name="Wu L."/>
            <person name="Ma J."/>
        </authorList>
    </citation>
    <scope>NUCLEOTIDE SEQUENCE [LARGE SCALE GENOMIC DNA]</scope>
    <source>
        <strain evidence="6">CCUG 58728</strain>
    </source>
</reference>
<organism evidence="5 6">
    <name type="scientific">Streptococcus dentapri</name>
    <dbReference type="NCBI Taxonomy" id="573564"/>
    <lineage>
        <taxon>Bacteria</taxon>
        <taxon>Bacillati</taxon>
        <taxon>Bacillota</taxon>
        <taxon>Bacilli</taxon>
        <taxon>Lactobacillales</taxon>
        <taxon>Streptococcaceae</taxon>
        <taxon>Streptococcus</taxon>
    </lineage>
</organism>
<feature type="transmembrane region" description="Helical" evidence="3">
    <location>
        <begin position="7"/>
        <end position="27"/>
    </location>
</feature>
<dbReference type="EMBL" id="JBHSAC010000042">
    <property type="protein sequence ID" value="MFC3932091.1"/>
    <property type="molecule type" value="Genomic_DNA"/>
</dbReference>
<dbReference type="InterPro" id="IPR051056">
    <property type="entry name" value="Glycosyl_Hydrolase_73"/>
</dbReference>
<dbReference type="PANTHER" id="PTHR33308">
    <property type="entry name" value="PEPTIDOGLYCAN HYDROLASE FLGJ"/>
    <property type="match status" value="1"/>
</dbReference>